<evidence type="ECO:0000256" key="1">
    <source>
        <dbReference type="SAM" id="MobiDB-lite"/>
    </source>
</evidence>
<dbReference type="EMBL" id="BRXZ01000427">
    <property type="protein sequence ID" value="GMI11517.1"/>
    <property type="molecule type" value="Genomic_DNA"/>
</dbReference>
<dbReference type="Proteomes" id="UP001165082">
    <property type="component" value="Unassembled WGS sequence"/>
</dbReference>
<reference evidence="2" key="1">
    <citation type="submission" date="2022-07" db="EMBL/GenBank/DDBJ databases">
        <title>Genome analysis of Parmales, a sister group of diatoms, reveals the evolutionary specialization of diatoms from phago-mixotrophs to photoautotrophs.</title>
        <authorList>
            <person name="Ban H."/>
            <person name="Sato S."/>
            <person name="Yoshikawa S."/>
            <person name="Kazumasa Y."/>
            <person name="Nakamura Y."/>
            <person name="Ichinomiya M."/>
            <person name="Saitoh K."/>
            <person name="Sato N."/>
            <person name="Blanc-Mathieu R."/>
            <person name="Endo H."/>
            <person name="Kuwata A."/>
            <person name="Ogata H."/>
        </authorList>
    </citation>
    <scope>NUCLEOTIDE SEQUENCE</scope>
</reference>
<organism evidence="2 3">
    <name type="scientific">Triparma retinervis</name>
    <dbReference type="NCBI Taxonomy" id="2557542"/>
    <lineage>
        <taxon>Eukaryota</taxon>
        <taxon>Sar</taxon>
        <taxon>Stramenopiles</taxon>
        <taxon>Ochrophyta</taxon>
        <taxon>Bolidophyceae</taxon>
        <taxon>Parmales</taxon>
        <taxon>Triparmaceae</taxon>
        <taxon>Triparma</taxon>
    </lineage>
</organism>
<evidence type="ECO:0000313" key="2">
    <source>
        <dbReference type="EMBL" id="GMI11517.1"/>
    </source>
</evidence>
<feature type="compositionally biased region" description="Polar residues" evidence="1">
    <location>
        <begin position="90"/>
        <end position="99"/>
    </location>
</feature>
<proteinExistence type="predicted"/>
<accession>A0A9W7FG31</accession>
<gene>
    <name evidence="2" type="ORF">TrRE_jg5738</name>
</gene>
<sequence>MSKDLRRASMELLLNATDQSLRLIHTPKAPTCASPAGASPSPVAFDINQFLPLRLRLNTGDSFPASPLSDHAEEIENVDPKAEENVDDSVPNSAPSPFAQSPPKIGNPDASADDHEVHFAKRDSLANLLHEANAIIINRDAKSAGTYTEDKNIYQGWAEVRGRSKRFYSWKKR</sequence>
<feature type="compositionally biased region" description="Basic and acidic residues" evidence="1">
    <location>
        <begin position="70"/>
        <end position="84"/>
    </location>
</feature>
<evidence type="ECO:0000313" key="3">
    <source>
        <dbReference type="Proteomes" id="UP001165082"/>
    </source>
</evidence>
<protein>
    <submittedName>
        <fullName evidence="2">Uncharacterized protein</fullName>
    </submittedName>
</protein>
<name>A0A9W7FG31_9STRA</name>
<feature type="region of interest" description="Disordered" evidence="1">
    <location>
        <begin position="64"/>
        <end position="113"/>
    </location>
</feature>
<comment type="caution">
    <text evidence="2">The sequence shown here is derived from an EMBL/GenBank/DDBJ whole genome shotgun (WGS) entry which is preliminary data.</text>
</comment>
<dbReference type="AlphaFoldDB" id="A0A9W7FG31"/>
<keyword evidence="3" id="KW-1185">Reference proteome</keyword>